<dbReference type="EMBL" id="SNRW01041432">
    <property type="protein sequence ID" value="KAA6337379.1"/>
    <property type="molecule type" value="Genomic_DNA"/>
</dbReference>
<dbReference type="InterPro" id="IPR043502">
    <property type="entry name" value="DNA/RNA_pol_sf"/>
</dbReference>
<dbReference type="AlphaFoldDB" id="A0A5J4RUK7"/>
<proteinExistence type="predicted"/>
<gene>
    <name evidence="2" type="ORF">EZS28_052792</name>
</gene>
<evidence type="ECO:0000313" key="3">
    <source>
        <dbReference type="Proteomes" id="UP000324800"/>
    </source>
</evidence>
<name>A0A5J4RUK7_9EUKA</name>
<feature type="non-terminal residue" evidence="2">
    <location>
        <position position="215"/>
    </location>
</feature>
<protein>
    <submittedName>
        <fullName evidence="2">Uncharacterized protein</fullName>
    </submittedName>
</protein>
<dbReference type="Proteomes" id="UP000324800">
    <property type="component" value="Unassembled WGS sequence"/>
</dbReference>
<reference evidence="2 3" key="1">
    <citation type="submission" date="2019-03" db="EMBL/GenBank/DDBJ databases">
        <title>Single cell metagenomics reveals metabolic interactions within the superorganism composed of flagellate Streblomastix strix and complex community of Bacteroidetes bacteria on its surface.</title>
        <authorList>
            <person name="Treitli S.C."/>
            <person name="Kolisko M."/>
            <person name="Husnik F."/>
            <person name="Keeling P."/>
            <person name="Hampl V."/>
        </authorList>
    </citation>
    <scope>NUCLEOTIDE SEQUENCE [LARGE SCALE GENOMIC DNA]</scope>
    <source>
        <strain evidence="2">ST1C</strain>
    </source>
</reference>
<accession>A0A5J4RUK7</accession>
<feature type="non-terminal residue" evidence="2">
    <location>
        <position position="1"/>
    </location>
</feature>
<comment type="caution">
    <text evidence="2">The sequence shown here is derived from an EMBL/GenBank/DDBJ whole genome shotgun (WGS) entry which is preliminary data.</text>
</comment>
<evidence type="ECO:0000256" key="1">
    <source>
        <dbReference type="SAM" id="MobiDB-lite"/>
    </source>
</evidence>
<organism evidence="2 3">
    <name type="scientific">Streblomastix strix</name>
    <dbReference type="NCBI Taxonomy" id="222440"/>
    <lineage>
        <taxon>Eukaryota</taxon>
        <taxon>Metamonada</taxon>
        <taxon>Preaxostyla</taxon>
        <taxon>Oxymonadida</taxon>
        <taxon>Streblomastigidae</taxon>
        <taxon>Streblomastix</taxon>
    </lineage>
</organism>
<sequence>VERAGCGDQGSTDLAAGCGDQGSTDLAINIDKRAGCGDQGSTDLAINEDGLAECGDQGSTDFADQQKSIQYLQKKQPDKRKQDESECARQQNTSKIATQYGTAYPREHQHPANIPIGGRLTHFVEAWKLIGADAVVTRGIKAFWINTQAPQILEKNMTNPVKIRSKDSQLALGKLIEKELQEDIIEEVPLNQLKWINPCFAIPKSEPGKWRKIMD</sequence>
<feature type="region of interest" description="Disordered" evidence="1">
    <location>
        <begin position="1"/>
        <end position="20"/>
    </location>
</feature>
<evidence type="ECO:0000313" key="2">
    <source>
        <dbReference type="EMBL" id="KAA6337379.1"/>
    </source>
</evidence>
<dbReference type="SUPFAM" id="SSF56672">
    <property type="entry name" value="DNA/RNA polymerases"/>
    <property type="match status" value="1"/>
</dbReference>